<gene>
    <name evidence="2" type="ORF">MU1_18510</name>
</gene>
<feature type="domain" description="F5/8 type C" evidence="1">
    <location>
        <begin position="730"/>
        <end position="844"/>
    </location>
</feature>
<dbReference type="InterPro" id="IPR008928">
    <property type="entry name" value="6-hairpin_glycosidase_sf"/>
</dbReference>
<sequence>MVAPFLFHEWEGAIFMERLNKLNKKLVLLISLIFIMQAFAVPPVIHAADYTVGTDGTRSYLLAYDASQSGYLLKVLNNGTEQWVSKHGSVGVKVITQSDQLQNTIYKPYSSVQAVTDGYQGSVTISTANGSSIQITDSYSMVQGNLNVAREIKVLSAASSDKGFMTEFPIRTAAASSATDFKWFSPSAWYGNDDQTFGTYSSRIAWDGQESATGVEALSAPFITSYRMNSQLGLTLADQTPGARETIVADENVEALKYLVDSRMNLPGLGMRLASEGSVQYVEMFHTYPAYTKRRMIPDTSTGGRIWRFLPMTNGLTRLTKMQLNYKPYTDFQNAVRQTWRAAYDELAIVDMRVDPNEHKDTLYEHIDKSYGVVGGAPQYLTNADHFMPDSGFLWRNADLAWLMLAAGYEKGKQNYINHAIAVLNDQVANDRIDANQTDTDMERAKTEGFQAVLKAYQLELAHGVTHADWYSYLIGKANARLNSTDIQSLGFMVDIAKYTGNASYKTAAMNIGNAIWNIGHGDYKFYGGLFYFSASDIVDRESGYLALYGYLGLYDLTGSSTWLDRAKIAADFVETNEVIQNVKMTAEDATGTEDKNAVFGNDNLPPYGMSFIASDGLGVDIFNAVAVPEYYRLYQATSDSHYLDFAKFLERNTMLYTNLGDKVGVMDDSLHSSGLGFTNEYFFLGPSGDSGGKGRGRGHDSNLAWVPYVLLSEAQRMKDMTGSYFLTPTQRTDWNVAQFKPVTVSSTDNAIHDAASAVDGNPETRWAASSSSKPQWLVVDLGQKHNISSMKTTFEFAGLYYQYKIEYSSDNTNWTTFANRTSNTTPMATYSDAGNIKARYVKLTVTGAECTAWVAFGFSRSASGA</sequence>
<dbReference type="Pfam" id="PF00754">
    <property type="entry name" value="F5_F8_type_C"/>
    <property type="match status" value="1"/>
</dbReference>
<keyword evidence="3" id="KW-1185">Reference proteome</keyword>
<name>A0ABQ6GD55_9BACL</name>
<evidence type="ECO:0000259" key="1">
    <source>
        <dbReference type="PROSITE" id="PS50022"/>
    </source>
</evidence>
<dbReference type="EMBL" id="BSSQ01000007">
    <property type="protein sequence ID" value="GLX67506.1"/>
    <property type="molecule type" value="Genomic_DNA"/>
</dbReference>
<protein>
    <recommendedName>
        <fullName evidence="1">F5/8 type C domain-containing protein</fullName>
    </recommendedName>
</protein>
<dbReference type="PROSITE" id="PS50022">
    <property type="entry name" value="FA58C_3"/>
    <property type="match status" value="1"/>
</dbReference>
<proteinExistence type="predicted"/>
<reference evidence="2 3" key="1">
    <citation type="submission" date="2023-03" db="EMBL/GenBank/DDBJ databases">
        <title>Draft genome sequence of the bacteria which degrade cell wall of Tricholomamatutake.</title>
        <authorList>
            <person name="Konishi Y."/>
            <person name="Fukuta Y."/>
            <person name="Shirasaka N."/>
        </authorList>
    </citation>
    <scope>NUCLEOTIDE SEQUENCE [LARGE SCALE GENOMIC DNA]</scope>
    <source>
        <strain evidence="3">mu1</strain>
    </source>
</reference>
<comment type="caution">
    <text evidence="2">The sequence shown here is derived from an EMBL/GenBank/DDBJ whole genome shotgun (WGS) entry which is preliminary data.</text>
</comment>
<evidence type="ECO:0000313" key="3">
    <source>
        <dbReference type="Proteomes" id="UP001157114"/>
    </source>
</evidence>
<dbReference type="Gene3D" id="2.60.120.260">
    <property type="entry name" value="Galactose-binding domain-like"/>
    <property type="match status" value="1"/>
</dbReference>
<accession>A0ABQ6GD55</accession>
<dbReference type="Proteomes" id="UP001157114">
    <property type="component" value="Unassembled WGS sequence"/>
</dbReference>
<dbReference type="InterPro" id="IPR000421">
    <property type="entry name" value="FA58C"/>
</dbReference>
<evidence type="ECO:0000313" key="2">
    <source>
        <dbReference type="EMBL" id="GLX67506.1"/>
    </source>
</evidence>
<dbReference type="InterPro" id="IPR008979">
    <property type="entry name" value="Galactose-bd-like_sf"/>
</dbReference>
<organism evidence="2 3">
    <name type="scientific">Paenibacillus glycanilyticus</name>
    <dbReference type="NCBI Taxonomy" id="126569"/>
    <lineage>
        <taxon>Bacteria</taxon>
        <taxon>Bacillati</taxon>
        <taxon>Bacillota</taxon>
        <taxon>Bacilli</taxon>
        <taxon>Bacillales</taxon>
        <taxon>Paenibacillaceae</taxon>
        <taxon>Paenibacillus</taxon>
    </lineage>
</organism>
<dbReference type="SUPFAM" id="SSF48208">
    <property type="entry name" value="Six-hairpin glycosidases"/>
    <property type="match status" value="1"/>
</dbReference>
<dbReference type="SUPFAM" id="SSF49785">
    <property type="entry name" value="Galactose-binding domain-like"/>
    <property type="match status" value="1"/>
</dbReference>